<dbReference type="ExpressionAtlas" id="A0A2K3N5D7">
    <property type="expression patterns" value="baseline"/>
</dbReference>
<dbReference type="GO" id="GO:0031347">
    <property type="term" value="P:regulation of defense response"/>
    <property type="evidence" value="ECO:0007669"/>
    <property type="project" value="UniProtKB-UniRule"/>
</dbReference>
<dbReference type="Proteomes" id="UP000236291">
    <property type="component" value="Unassembled WGS sequence"/>
</dbReference>
<evidence type="ECO:0000313" key="4">
    <source>
        <dbReference type="EMBL" id="PNX98214.1"/>
    </source>
</evidence>
<dbReference type="GO" id="GO:0009611">
    <property type="term" value="P:response to wounding"/>
    <property type="evidence" value="ECO:0007669"/>
    <property type="project" value="UniProtKB-UniRule"/>
</dbReference>
<feature type="domain" description="Tify" evidence="3">
    <location>
        <begin position="31"/>
        <end position="66"/>
    </location>
</feature>
<dbReference type="InterPro" id="IPR040390">
    <property type="entry name" value="TIFY/JAZ"/>
</dbReference>
<accession>A0A2K3N5D7</accession>
<comment type="function">
    <text evidence="2">Repressor of jasmonate responses.</text>
</comment>
<evidence type="ECO:0000313" key="5">
    <source>
        <dbReference type="Proteomes" id="UP000236291"/>
    </source>
</evidence>
<reference evidence="4 5" key="2">
    <citation type="journal article" date="2017" name="Front. Plant Sci.">
        <title>Gene Classification and Mining of Molecular Markers Useful in Red Clover (Trifolium pratense) Breeding.</title>
        <authorList>
            <person name="Istvanek J."/>
            <person name="Dluhosova J."/>
            <person name="Dluhos P."/>
            <person name="Patkova L."/>
            <person name="Nedelnik J."/>
            <person name="Repkova J."/>
        </authorList>
    </citation>
    <scope>NUCLEOTIDE SEQUENCE [LARGE SCALE GENOMIC DNA]</scope>
    <source>
        <strain evidence="5">cv. Tatra</strain>
        <tissue evidence="4">Young leaves</tissue>
    </source>
</reference>
<comment type="subcellular location">
    <subcellularLocation>
        <location evidence="2">Nucleus</location>
    </subcellularLocation>
</comment>
<keyword evidence="2" id="KW-0539">Nucleus</keyword>
<dbReference type="PROSITE" id="PS51320">
    <property type="entry name" value="TIFY"/>
    <property type="match status" value="1"/>
</dbReference>
<dbReference type="PANTHER" id="PTHR33077">
    <property type="entry name" value="PROTEIN TIFY 4A-RELATED-RELATED"/>
    <property type="match status" value="1"/>
</dbReference>
<protein>
    <recommendedName>
        <fullName evidence="2">Protein TIFY</fullName>
    </recommendedName>
    <alternativeName>
        <fullName evidence="2">Jasmonate ZIM domain-containing protein</fullName>
    </alternativeName>
</protein>
<organism evidence="4 5">
    <name type="scientific">Trifolium pratense</name>
    <name type="common">Red clover</name>
    <dbReference type="NCBI Taxonomy" id="57577"/>
    <lineage>
        <taxon>Eukaryota</taxon>
        <taxon>Viridiplantae</taxon>
        <taxon>Streptophyta</taxon>
        <taxon>Embryophyta</taxon>
        <taxon>Tracheophyta</taxon>
        <taxon>Spermatophyta</taxon>
        <taxon>Magnoliopsida</taxon>
        <taxon>eudicotyledons</taxon>
        <taxon>Gunneridae</taxon>
        <taxon>Pentapetalae</taxon>
        <taxon>rosids</taxon>
        <taxon>fabids</taxon>
        <taxon>Fabales</taxon>
        <taxon>Fabaceae</taxon>
        <taxon>Papilionoideae</taxon>
        <taxon>50 kb inversion clade</taxon>
        <taxon>NPAAA clade</taxon>
        <taxon>Hologalegina</taxon>
        <taxon>IRL clade</taxon>
        <taxon>Trifolieae</taxon>
        <taxon>Trifolium</taxon>
    </lineage>
</organism>
<dbReference type="Pfam" id="PF06200">
    <property type="entry name" value="tify"/>
    <property type="match status" value="1"/>
</dbReference>
<evidence type="ECO:0000256" key="1">
    <source>
        <dbReference type="ARBA" id="ARBA00008614"/>
    </source>
</evidence>
<dbReference type="GO" id="GO:0005634">
    <property type="term" value="C:nucleus"/>
    <property type="evidence" value="ECO:0007669"/>
    <property type="project" value="UniProtKB-SubCell"/>
</dbReference>
<dbReference type="InterPro" id="IPR018467">
    <property type="entry name" value="CCT_CS"/>
</dbReference>
<comment type="domain">
    <text evidence="2">The jas domain is required for interaction with COI1.</text>
</comment>
<dbReference type="Pfam" id="PF09425">
    <property type="entry name" value="Jas_motif"/>
    <property type="match status" value="1"/>
</dbReference>
<name>A0A2K3N5D7_TRIPR</name>
<sequence>MNFQQLPHLFLQEIPNLGGGTFSVMKGIKKEEARCAQMTIFYDGKVIVLDDVPAEKAKDIMVFSTNNYAVYPSFLGGNSGNKTIHVPSTVPPVIYDLPMTRKASLHRFLEKRKNSIEFDTKLICDMRAYPILIGVCEVKIAARAPYQATYQAATLNKTIDESMAWLSLTPQSPQHKSECSSTAMLF</sequence>
<dbReference type="EMBL" id="ASHM01016402">
    <property type="protein sequence ID" value="PNX98214.1"/>
    <property type="molecule type" value="Genomic_DNA"/>
</dbReference>
<dbReference type="GO" id="GO:2000022">
    <property type="term" value="P:regulation of jasmonic acid mediated signaling pathway"/>
    <property type="evidence" value="ECO:0007669"/>
    <property type="project" value="UniProtKB-UniRule"/>
</dbReference>
<dbReference type="AlphaFoldDB" id="A0A2K3N5D7"/>
<dbReference type="InterPro" id="IPR010399">
    <property type="entry name" value="Tify_dom"/>
</dbReference>
<proteinExistence type="inferred from homology"/>
<comment type="similarity">
    <text evidence="1 2">Belongs to the TIFY/JAZ family.</text>
</comment>
<comment type="caution">
    <text evidence="4">The sequence shown here is derived from an EMBL/GenBank/DDBJ whole genome shotgun (WGS) entry which is preliminary data.</text>
</comment>
<dbReference type="SMART" id="SM00979">
    <property type="entry name" value="TIFY"/>
    <property type="match status" value="1"/>
</dbReference>
<dbReference type="STRING" id="57577.A0A2K3N5D7"/>
<reference evidence="4 5" key="1">
    <citation type="journal article" date="2014" name="Am. J. Bot.">
        <title>Genome assembly and annotation for red clover (Trifolium pratense; Fabaceae).</title>
        <authorList>
            <person name="Istvanek J."/>
            <person name="Jaros M."/>
            <person name="Krenek A."/>
            <person name="Repkova J."/>
        </authorList>
    </citation>
    <scope>NUCLEOTIDE SEQUENCE [LARGE SCALE GENOMIC DNA]</scope>
    <source>
        <strain evidence="5">cv. Tatra</strain>
        <tissue evidence="4">Young leaves</tissue>
    </source>
</reference>
<gene>
    <name evidence="4" type="ORF">L195_g021456</name>
</gene>
<dbReference type="PANTHER" id="PTHR33077:SF140">
    <property type="entry name" value="PROTEIN TIFY 10B"/>
    <property type="match status" value="1"/>
</dbReference>
<evidence type="ECO:0000256" key="2">
    <source>
        <dbReference type="RuleBase" id="RU369065"/>
    </source>
</evidence>
<evidence type="ECO:0000259" key="3">
    <source>
        <dbReference type="PROSITE" id="PS51320"/>
    </source>
</evidence>
<keyword evidence="2" id="KW-1184">Jasmonic acid signaling pathway</keyword>